<protein>
    <recommendedName>
        <fullName evidence="4">Probable endonuclease LCL3</fullName>
    </recommendedName>
    <alternativeName>
        <fullName evidence="5">Probable endonuclease lcl3</fullName>
    </alternativeName>
</protein>
<keyword evidence="10" id="KW-0378">Hydrolase</keyword>
<dbReference type="PROSITE" id="PS50830">
    <property type="entry name" value="TNASE_3"/>
    <property type="match status" value="1"/>
</dbReference>
<evidence type="ECO:0000256" key="5">
    <source>
        <dbReference type="ARBA" id="ARBA00014651"/>
    </source>
</evidence>
<feature type="domain" description="TNase-like" evidence="17">
    <location>
        <begin position="79"/>
        <end position="239"/>
    </location>
</feature>
<evidence type="ECO:0000256" key="8">
    <source>
        <dbReference type="ARBA" id="ARBA00022723"/>
    </source>
</evidence>
<keyword evidence="8" id="KW-0479">Metal-binding</keyword>
<keyword evidence="12 16" id="KW-1133">Transmembrane helix</keyword>
<dbReference type="Pfam" id="PF00565">
    <property type="entry name" value="SNase"/>
    <property type="match status" value="1"/>
</dbReference>
<evidence type="ECO:0000256" key="4">
    <source>
        <dbReference type="ARBA" id="ARBA00013404"/>
    </source>
</evidence>
<dbReference type="GO" id="GO:0016020">
    <property type="term" value="C:membrane"/>
    <property type="evidence" value="ECO:0007669"/>
    <property type="project" value="UniProtKB-SubCell"/>
</dbReference>
<evidence type="ECO:0000256" key="7">
    <source>
        <dbReference type="ARBA" id="ARBA00022722"/>
    </source>
</evidence>
<comment type="subcellular location">
    <subcellularLocation>
        <location evidence="1">Membrane</location>
        <topology evidence="1">Single-pass membrane protein</topology>
    </subcellularLocation>
    <subcellularLocation>
        <location evidence="2">Mitochondrion</location>
    </subcellularLocation>
</comment>
<evidence type="ECO:0000256" key="9">
    <source>
        <dbReference type="ARBA" id="ARBA00022759"/>
    </source>
</evidence>
<dbReference type="FunCoup" id="A0A165J8I2">
    <property type="interactions" value="13"/>
</dbReference>
<comment type="similarity">
    <text evidence="3">Belongs to the LCL3 family.</text>
</comment>
<evidence type="ECO:0000256" key="15">
    <source>
        <dbReference type="SAM" id="MobiDB-lite"/>
    </source>
</evidence>
<keyword evidence="6 16" id="KW-0812">Transmembrane</keyword>
<dbReference type="Gene3D" id="2.40.50.90">
    <property type="match status" value="1"/>
</dbReference>
<dbReference type="FunFam" id="2.40.50.90:FF:000029">
    <property type="entry name" value="Probable endonuclease lcl3"/>
    <property type="match status" value="1"/>
</dbReference>
<dbReference type="GeneID" id="28899118"/>
<evidence type="ECO:0000313" key="19">
    <source>
        <dbReference type="Proteomes" id="UP000076632"/>
    </source>
</evidence>
<evidence type="ECO:0000256" key="10">
    <source>
        <dbReference type="ARBA" id="ARBA00022801"/>
    </source>
</evidence>
<sequence length="265" mass="30984">MKWPPWSSKSQDDRDDSERSVSWTNSLNVTDWSHYTDPRTIVPTILLTGTTLFFVRIYRSYLRRIPAASSIHPDFFRRRSLFGQVTSVGDGDNFRLFHTPGGRLAGWGWMPGRRVPVKKEELKGKTIHIRLAGVDAPELSHFGKPAQPFSKQALDWLTSYISNRRVRAYIYKRDQYDRVVSTVYVRRWLLRRDVGLEMLKRGLATVYEAKSGAEFGKLEAKYRNAEWWAKKRRKGMWSAKKADFESPREFKTRMSMLEDVKDPKS</sequence>
<evidence type="ECO:0000256" key="11">
    <source>
        <dbReference type="ARBA" id="ARBA00022837"/>
    </source>
</evidence>
<evidence type="ECO:0000256" key="6">
    <source>
        <dbReference type="ARBA" id="ARBA00022692"/>
    </source>
</evidence>
<dbReference type="InParanoid" id="A0A165J8I2"/>
<reference evidence="18 19" key="1">
    <citation type="journal article" date="2016" name="Fungal Biol.">
        <title>The genome of Xylona heveae provides a window into fungal endophytism.</title>
        <authorList>
            <person name="Gazis R."/>
            <person name="Kuo A."/>
            <person name="Riley R."/>
            <person name="LaButti K."/>
            <person name="Lipzen A."/>
            <person name="Lin J."/>
            <person name="Amirebrahimi M."/>
            <person name="Hesse C.N."/>
            <person name="Spatafora J.W."/>
            <person name="Henrissat B."/>
            <person name="Hainaut M."/>
            <person name="Grigoriev I.V."/>
            <person name="Hibbett D.S."/>
        </authorList>
    </citation>
    <scope>NUCLEOTIDE SEQUENCE [LARGE SCALE GENOMIC DNA]</scope>
    <source>
        <strain evidence="18 19">TC161</strain>
    </source>
</reference>
<organism evidence="18 19">
    <name type="scientific">Xylona heveae (strain CBS 132557 / TC161)</name>
    <dbReference type="NCBI Taxonomy" id="1328760"/>
    <lineage>
        <taxon>Eukaryota</taxon>
        <taxon>Fungi</taxon>
        <taxon>Dikarya</taxon>
        <taxon>Ascomycota</taxon>
        <taxon>Pezizomycotina</taxon>
        <taxon>Xylonomycetes</taxon>
        <taxon>Xylonales</taxon>
        <taxon>Xylonaceae</taxon>
        <taxon>Xylona</taxon>
    </lineage>
</organism>
<dbReference type="InterPro" id="IPR035437">
    <property type="entry name" value="SNase_OB-fold_sf"/>
</dbReference>
<evidence type="ECO:0000259" key="17">
    <source>
        <dbReference type="PROSITE" id="PS50830"/>
    </source>
</evidence>
<dbReference type="RefSeq" id="XP_018191448.1">
    <property type="nucleotide sequence ID" value="XM_018333981.1"/>
</dbReference>
<dbReference type="PANTHER" id="PTHR12302">
    <property type="entry name" value="EBNA2 BINDING PROTEIN P100"/>
    <property type="match status" value="1"/>
</dbReference>
<evidence type="ECO:0000256" key="1">
    <source>
        <dbReference type="ARBA" id="ARBA00004167"/>
    </source>
</evidence>
<accession>A0A165J8I2</accession>
<dbReference type="PANTHER" id="PTHR12302:SF3">
    <property type="entry name" value="SERINE_THREONINE-PROTEIN KINASE 31"/>
    <property type="match status" value="1"/>
</dbReference>
<keyword evidence="19" id="KW-1185">Reference proteome</keyword>
<proteinExistence type="inferred from homology"/>
<keyword evidence="11" id="KW-0106">Calcium</keyword>
<dbReference type="GO" id="GO:0046872">
    <property type="term" value="F:metal ion binding"/>
    <property type="evidence" value="ECO:0007669"/>
    <property type="project" value="UniProtKB-KW"/>
</dbReference>
<evidence type="ECO:0000256" key="13">
    <source>
        <dbReference type="ARBA" id="ARBA00023128"/>
    </source>
</evidence>
<dbReference type="SMART" id="SM00318">
    <property type="entry name" value="SNc"/>
    <property type="match status" value="1"/>
</dbReference>
<feature type="transmembrane region" description="Helical" evidence="16">
    <location>
        <begin position="40"/>
        <end position="58"/>
    </location>
</feature>
<keyword evidence="14 16" id="KW-0472">Membrane</keyword>
<dbReference type="STRING" id="1328760.A0A165J8I2"/>
<evidence type="ECO:0000256" key="3">
    <source>
        <dbReference type="ARBA" id="ARBA00005435"/>
    </source>
</evidence>
<evidence type="ECO:0000256" key="2">
    <source>
        <dbReference type="ARBA" id="ARBA00004173"/>
    </source>
</evidence>
<keyword evidence="13" id="KW-0496">Mitochondrion</keyword>
<keyword evidence="7" id="KW-0540">Nuclease</keyword>
<dbReference type="AlphaFoldDB" id="A0A165J8I2"/>
<dbReference type="Proteomes" id="UP000076632">
    <property type="component" value="Unassembled WGS sequence"/>
</dbReference>
<dbReference type="InterPro" id="IPR016071">
    <property type="entry name" value="Staphylococal_nuclease_OB-fold"/>
</dbReference>
<name>A0A165J8I2_XYLHT</name>
<evidence type="ECO:0000256" key="12">
    <source>
        <dbReference type="ARBA" id="ARBA00022989"/>
    </source>
</evidence>
<evidence type="ECO:0000256" key="14">
    <source>
        <dbReference type="ARBA" id="ARBA00023136"/>
    </source>
</evidence>
<feature type="region of interest" description="Disordered" evidence="15">
    <location>
        <begin position="1"/>
        <end position="20"/>
    </location>
</feature>
<dbReference type="OrthoDB" id="430293at2759"/>
<dbReference type="GO" id="GO:0004519">
    <property type="term" value="F:endonuclease activity"/>
    <property type="evidence" value="ECO:0007669"/>
    <property type="project" value="UniProtKB-KW"/>
</dbReference>
<keyword evidence="9" id="KW-0255">Endonuclease</keyword>
<evidence type="ECO:0000256" key="16">
    <source>
        <dbReference type="SAM" id="Phobius"/>
    </source>
</evidence>
<dbReference type="SUPFAM" id="SSF50199">
    <property type="entry name" value="Staphylococcal nuclease"/>
    <property type="match status" value="1"/>
</dbReference>
<evidence type="ECO:0000313" key="18">
    <source>
        <dbReference type="EMBL" id="KZF25893.1"/>
    </source>
</evidence>
<dbReference type="OMA" id="IYHTPGG"/>
<gene>
    <name evidence="18" type="ORF">L228DRAFT_257412</name>
</gene>
<feature type="compositionally biased region" description="Basic and acidic residues" evidence="15">
    <location>
        <begin position="10"/>
        <end position="19"/>
    </location>
</feature>
<dbReference type="EMBL" id="KV407454">
    <property type="protein sequence ID" value="KZF25893.1"/>
    <property type="molecule type" value="Genomic_DNA"/>
</dbReference>
<dbReference type="GO" id="GO:0005739">
    <property type="term" value="C:mitochondrion"/>
    <property type="evidence" value="ECO:0007669"/>
    <property type="project" value="UniProtKB-SubCell"/>
</dbReference>
<dbReference type="GO" id="GO:0016787">
    <property type="term" value="F:hydrolase activity"/>
    <property type="evidence" value="ECO:0007669"/>
    <property type="project" value="UniProtKB-KW"/>
</dbReference>